<dbReference type="EMBL" id="SDKM01000036">
    <property type="protein sequence ID" value="RYP83182.1"/>
    <property type="molecule type" value="Genomic_DNA"/>
</dbReference>
<dbReference type="RefSeq" id="WP_134719937.1">
    <property type="nucleotide sequence ID" value="NZ_SDKM01000036.1"/>
</dbReference>
<dbReference type="InterPro" id="IPR036520">
    <property type="entry name" value="UPF0759_sf"/>
</dbReference>
<dbReference type="InterPro" id="IPR002763">
    <property type="entry name" value="DUF72"/>
</dbReference>
<accession>A0A4Q4Z668</accession>
<dbReference type="PANTHER" id="PTHR30348:SF4">
    <property type="entry name" value="DUF72 DOMAIN-CONTAINING PROTEIN"/>
    <property type="match status" value="1"/>
</dbReference>
<keyword evidence="2" id="KW-1185">Reference proteome</keyword>
<organism evidence="1 2">
    <name type="scientific">Nocardioides guangzhouensis</name>
    <dbReference type="NCBI Taxonomy" id="2497878"/>
    <lineage>
        <taxon>Bacteria</taxon>
        <taxon>Bacillati</taxon>
        <taxon>Actinomycetota</taxon>
        <taxon>Actinomycetes</taxon>
        <taxon>Propionibacteriales</taxon>
        <taxon>Nocardioidaceae</taxon>
        <taxon>Nocardioides</taxon>
    </lineage>
</organism>
<evidence type="ECO:0000313" key="1">
    <source>
        <dbReference type="EMBL" id="RYP83182.1"/>
    </source>
</evidence>
<reference evidence="1 2" key="1">
    <citation type="submission" date="2019-01" db="EMBL/GenBank/DDBJ databases">
        <title>Nocardioides guangzhouensis sp. nov., an actinobacterium isolated from soil.</title>
        <authorList>
            <person name="Fu Y."/>
            <person name="Cai Y."/>
            <person name="Lin Z."/>
            <person name="Chen P."/>
        </authorList>
    </citation>
    <scope>NUCLEOTIDE SEQUENCE [LARGE SCALE GENOMIC DNA]</scope>
    <source>
        <strain evidence="1 2">130</strain>
    </source>
</reference>
<evidence type="ECO:0000313" key="2">
    <source>
        <dbReference type="Proteomes" id="UP000295198"/>
    </source>
</evidence>
<sequence>MPTAYVGVSGWRYPRWRGDFYPEGLVQRRELEYVASRMTSAEINGSFYSLQRPSTYRRFVEETPDDFVLAVKGSRFITHLKRLADVDAGLANFFASGVLALGRKLGPVLWQLPPTLRFEPDLVAGFLAALPRTTSEAGRLARRHDDRLAGDRVLLEPPAPGPVRHAVEARHPSFFTDGAIALLAEQDVALVVADSPGTWPGEEHVTADFTYARLHGHTELYASGYAPASLDAWADRVRGWLAAGRDAYVYFDNDARGRAPWDAVALLDRLRDRSGRTLGPG</sequence>
<protein>
    <submittedName>
        <fullName evidence="1">DUF72 domain-containing protein</fullName>
    </submittedName>
</protein>
<gene>
    <name evidence="1" type="ORF">EKO23_19825</name>
</gene>
<dbReference type="Gene3D" id="3.20.20.410">
    <property type="entry name" value="Protein of unknown function UPF0759"/>
    <property type="match status" value="1"/>
</dbReference>
<proteinExistence type="predicted"/>
<dbReference type="AlphaFoldDB" id="A0A4Q4Z668"/>
<dbReference type="OrthoDB" id="9780310at2"/>
<dbReference type="Proteomes" id="UP000295198">
    <property type="component" value="Unassembled WGS sequence"/>
</dbReference>
<dbReference type="PANTHER" id="PTHR30348">
    <property type="entry name" value="UNCHARACTERIZED PROTEIN YECE"/>
    <property type="match status" value="1"/>
</dbReference>
<comment type="caution">
    <text evidence="1">The sequence shown here is derived from an EMBL/GenBank/DDBJ whole genome shotgun (WGS) entry which is preliminary data.</text>
</comment>
<dbReference type="SUPFAM" id="SSF117396">
    <property type="entry name" value="TM1631-like"/>
    <property type="match status" value="1"/>
</dbReference>
<name>A0A4Q4Z668_9ACTN</name>
<dbReference type="Pfam" id="PF01904">
    <property type="entry name" value="DUF72"/>
    <property type="match status" value="1"/>
</dbReference>